<evidence type="ECO:0000256" key="1">
    <source>
        <dbReference type="SAM" id="MobiDB-lite"/>
    </source>
</evidence>
<sequence length="341" mass="34251">PLLDQTEYNQRAKNRRVRISGDSQHIEMRFDVAFVAATLLSAVAAGIIGPQQQMMASSDLVAPDDHDLFKRKGGGGGGSRGGGGGGGSSGGGRSGGSSGSSGNSGGSGGSGSSGGSRGSGSSGSGGSYVGFSSSIFSIFKCPAIFSCGKQTNFASRPNTGSSSNFGGTSRGGSGPPRAFGGGRYYGGGAASPYRSGLATAAGVGAVALAAGAALAFWPGVWHHGANLYPHRNDFSFYNSTTRATERLPVVCGCAQYEECACDENEAALRELVGDGTYEALNKSIINVGDYRGRKTLLINGTLPNGTTADGPDSAGFGTTSLTEIAVYWSLAAAVLATVFVL</sequence>
<evidence type="ECO:0000259" key="3">
    <source>
        <dbReference type="PROSITE" id="PS51123"/>
    </source>
</evidence>
<comment type="caution">
    <text evidence="4">The sequence shown here is derived from an EMBL/GenBank/DDBJ whole genome shotgun (WGS) entry which is preliminary data.</text>
</comment>
<dbReference type="InterPro" id="IPR006665">
    <property type="entry name" value="OmpA-like"/>
</dbReference>
<evidence type="ECO:0000256" key="2">
    <source>
        <dbReference type="SAM" id="Phobius"/>
    </source>
</evidence>
<dbReference type="PROSITE" id="PS51123">
    <property type="entry name" value="OMPA_2"/>
    <property type="match status" value="1"/>
</dbReference>
<keyword evidence="2" id="KW-0812">Transmembrane</keyword>
<evidence type="ECO:0000313" key="5">
    <source>
        <dbReference type="Proteomes" id="UP000748025"/>
    </source>
</evidence>
<feature type="compositionally biased region" description="Gly residues" evidence="1">
    <location>
        <begin position="168"/>
        <end position="177"/>
    </location>
</feature>
<dbReference type="OrthoDB" id="5425547at2759"/>
<dbReference type="PANTHER" id="PTHR42091">
    <property type="entry name" value="CONSERVED GLYCINE-RICH PROTEIN (AFU_ORTHOLOGUE AFUA_7G02440)"/>
    <property type="match status" value="1"/>
</dbReference>
<keyword evidence="2" id="KW-0472">Membrane</keyword>
<dbReference type="Pfam" id="PF24866">
    <property type="entry name" value="DUF7732"/>
    <property type="match status" value="1"/>
</dbReference>
<feature type="domain" description="OmpA-like" evidence="3">
    <location>
        <begin position="1"/>
        <end position="25"/>
    </location>
</feature>
<feature type="region of interest" description="Disordered" evidence="1">
    <location>
        <begin position="156"/>
        <end position="177"/>
    </location>
</feature>
<feature type="transmembrane region" description="Helical" evidence="2">
    <location>
        <begin position="32"/>
        <end position="49"/>
    </location>
</feature>
<dbReference type="Proteomes" id="UP000748025">
    <property type="component" value="Unassembled WGS sequence"/>
</dbReference>
<evidence type="ECO:0000313" key="4">
    <source>
        <dbReference type="EMBL" id="KAG6016294.1"/>
    </source>
</evidence>
<organism evidence="4 5">
    <name type="scientific">Claviceps pusilla</name>
    <dbReference type="NCBI Taxonomy" id="123648"/>
    <lineage>
        <taxon>Eukaryota</taxon>
        <taxon>Fungi</taxon>
        <taxon>Dikarya</taxon>
        <taxon>Ascomycota</taxon>
        <taxon>Pezizomycotina</taxon>
        <taxon>Sordariomycetes</taxon>
        <taxon>Hypocreomycetidae</taxon>
        <taxon>Hypocreales</taxon>
        <taxon>Clavicipitaceae</taxon>
        <taxon>Claviceps</taxon>
    </lineage>
</organism>
<feature type="transmembrane region" description="Helical" evidence="2">
    <location>
        <begin position="324"/>
        <end position="340"/>
    </location>
</feature>
<protein>
    <recommendedName>
        <fullName evidence="3">OmpA-like domain-containing protein</fullName>
    </recommendedName>
</protein>
<feature type="compositionally biased region" description="Low complexity" evidence="1">
    <location>
        <begin position="158"/>
        <end position="167"/>
    </location>
</feature>
<accession>A0A9P7NHK8</accession>
<gene>
    <name evidence="4" type="ORF">E4U43_003940</name>
</gene>
<dbReference type="EMBL" id="SRPW01000259">
    <property type="protein sequence ID" value="KAG6016294.1"/>
    <property type="molecule type" value="Genomic_DNA"/>
</dbReference>
<reference evidence="4" key="1">
    <citation type="journal article" date="2020" name="bioRxiv">
        <title>Whole genome comparisons of ergot fungi reveals the divergence and evolution of species within the genus Claviceps are the result of varying mechanisms driving genome evolution and host range expansion.</title>
        <authorList>
            <person name="Wyka S.A."/>
            <person name="Mondo S.J."/>
            <person name="Liu M."/>
            <person name="Dettman J."/>
            <person name="Nalam V."/>
            <person name="Broders K.D."/>
        </authorList>
    </citation>
    <scope>NUCLEOTIDE SEQUENCE</scope>
    <source>
        <strain evidence="4">CCC 602</strain>
    </source>
</reference>
<feature type="non-terminal residue" evidence="4">
    <location>
        <position position="1"/>
    </location>
</feature>
<dbReference type="InterPro" id="IPR056634">
    <property type="entry name" value="DUF7732"/>
</dbReference>
<proteinExistence type="predicted"/>
<feature type="region of interest" description="Disordered" evidence="1">
    <location>
        <begin position="64"/>
        <end position="123"/>
    </location>
</feature>
<feature type="compositionally biased region" description="Gly residues" evidence="1">
    <location>
        <begin position="74"/>
        <end position="123"/>
    </location>
</feature>
<name>A0A9P7NHK8_9HYPO</name>
<dbReference type="PANTHER" id="PTHR42091:SF1">
    <property type="entry name" value="CONSERVED GLYCINE-RICH PROTEIN (AFU_ORTHOLOGUE AFUA_7G02440)"/>
    <property type="match status" value="1"/>
</dbReference>
<dbReference type="AlphaFoldDB" id="A0A9P7NHK8"/>
<keyword evidence="5" id="KW-1185">Reference proteome</keyword>
<feature type="transmembrane region" description="Helical" evidence="2">
    <location>
        <begin position="197"/>
        <end position="217"/>
    </location>
</feature>
<keyword evidence="2" id="KW-1133">Transmembrane helix</keyword>